<comment type="caution">
    <text evidence="7">The sequence shown here is derived from an EMBL/GenBank/DDBJ whole genome shotgun (WGS) entry which is preliminary data.</text>
</comment>
<keyword evidence="5" id="KW-0732">Signal</keyword>
<proteinExistence type="predicted"/>
<evidence type="ECO:0000256" key="1">
    <source>
        <dbReference type="ARBA" id="ARBA00022617"/>
    </source>
</evidence>
<evidence type="ECO:0000313" key="7">
    <source>
        <dbReference type="EMBL" id="KHQ52063.1"/>
    </source>
</evidence>
<dbReference type="RefSeq" id="WP_043143200.1">
    <property type="nucleotide sequence ID" value="NZ_JSUQ01000012.1"/>
</dbReference>
<dbReference type="InterPro" id="IPR036909">
    <property type="entry name" value="Cyt_c-like_dom_sf"/>
</dbReference>
<evidence type="ECO:0000259" key="6">
    <source>
        <dbReference type="PROSITE" id="PS51007"/>
    </source>
</evidence>
<dbReference type="Proteomes" id="UP000030960">
    <property type="component" value="Unassembled WGS sequence"/>
</dbReference>
<feature type="domain" description="Cytochrome c" evidence="6">
    <location>
        <begin position="145"/>
        <end position="243"/>
    </location>
</feature>
<dbReference type="SUPFAM" id="SSF46626">
    <property type="entry name" value="Cytochrome c"/>
    <property type="match status" value="1"/>
</dbReference>
<keyword evidence="8" id="KW-1185">Reference proteome</keyword>
<dbReference type="OrthoDB" id="7365807at2"/>
<organism evidence="7 8">
    <name type="scientific">Mameliella alba</name>
    <dbReference type="NCBI Taxonomy" id="561184"/>
    <lineage>
        <taxon>Bacteria</taxon>
        <taxon>Pseudomonadati</taxon>
        <taxon>Pseudomonadota</taxon>
        <taxon>Alphaproteobacteria</taxon>
        <taxon>Rhodobacterales</taxon>
        <taxon>Roseobacteraceae</taxon>
        <taxon>Mameliella</taxon>
    </lineage>
</organism>
<dbReference type="EMBL" id="JSUQ01000012">
    <property type="protein sequence ID" value="KHQ52063.1"/>
    <property type="molecule type" value="Genomic_DNA"/>
</dbReference>
<evidence type="ECO:0000256" key="5">
    <source>
        <dbReference type="SAM" id="SignalP"/>
    </source>
</evidence>
<evidence type="ECO:0000313" key="8">
    <source>
        <dbReference type="Proteomes" id="UP000030960"/>
    </source>
</evidence>
<sequence length="254" mass="27394">MTLRLSFISSALALGLSLVPLALVAQDDPRPVRLHAPAALVDSGLVQHILPRFTLKTRVRVELVEDPEKADIAMGATGDPLFAGPEQVWHLEVTSADHAGTGRFADWLTSEVGLNTVASFAPDGAPLFGPPPEETEDVETVVIDGDAKLGHRVSRAKCVRCHVIDEKTRGFGIGSTPSFMVLRALPDWEDRFYAFYALNPHPAFTVVEGVTLPFPDNRPSPIAPVRMTLDEVEAIVAYVAAIQAADLGAPLEFQ</sequence>
<protein>
    <recommendedName>
        <fullName evidence="6">Cytochrome c domain-containing protein</fullName>
    </recommendedName>
</protein>
<reference evidence="7 8" key="1">
    <citation type="submission" date="2014-10" db="EMBL/GenBank/DDBJ databases">
        <title>Genome sequence of Ponticoccus sp. strain UMTAT08 isolated from clonal culture of toxic dinoflagellate Alexandrium tamiyavanichii.</title>
        <authorList>
            <person name="Gan H.Y."/>
            <person name="Muhd D.-D."/>
            <person name="Mohd Noor M.E."/>
            <person name="Yeong Y.S."/>
            <person name="Usup G."/>
        </authorList>
    </citation>
    <scope>NUCLEOTIDE SEQUENCE [LARGE SCALE GENOMIC DNA]</scope>
    <source>
        <strain evidence="7 8">UMTAT08</strain>
    </source>
</reference>
<feature type="chain" id="PRO_5002084767" description="Cytochrome c domain-containing protein" evidence="5">
    <location>
        <begin position="26"/>
        <end position="254"/>
    </location>
</feature>
<feature type="signal peptide" evidence="5">
    <location>
        <begin position="1"/>
        <end position="25"/>
    </location>
</feature>
<evidence type="ECO:0000256" key="4">
    <source>
        <dbReference type="PROSITE-ProRule" id="PRU00433"/>
    </source>
</evidence>
<dbReference type="GO" id="GO:0009055">
    <property type="term" value="F:electron transfer activity"/>
    <property type="evidence" value="ECO:0007669"/>
    <property type="project" value="InterPro"/>
</dbReference>
<dbReference type="STRING" id="561184.SAMN05216376_10219"/>
<keyword evidence="3 4" id="KW-0408">Iron</keyword>
<evidence type="ECO:0000256" key="3">
    <source>
        <dbReference type="ARBA" id="ARBA00023004"/>
    </source>
</evidence>
<keyword evidence="2 4" id="KW-0479">Metal-binding</keyword>
<evidence type="ECO:0000256" key="2">
    <source>
        <dbReference type="ARBA" id="ARBA00022723"/>
    </source>
</evidence>
<accession>A0A0B3RZA1</accession>
<keyword evidence="1 4" id="KW-0349">Heme</keyword>
<name>A0A0B3RZA1_9RHOB</name>
<dbReference type="AlphaFoldDB" id="A0A0B3RZA1"/>
<dbReference type="InterPro" id="IPR009056">
    <property type="entry name" value="Cyt_c-like_dom"/>
</dbReference>
<dbReference type="GO" id="GO:0020037">
    <property type="term" value="F:heme binding"/>
    <property type="evidence" value="ECO:0007669"/>
    <property type="project" value="InterPro"/>
</dbReference>
<dbReference type="Gene3D" id="1.10.760.10">
    <property type="entry name" value="Cytochrome c-like domain"/>
    <property type="match status" value="1"/>
</dbReference>
<dbReference type="PROSITE" id="PS51007">
    <property type="entry name" value="CYTC"/>
    <property type="match status" value="1"/>
</dbReference>
<gene>
    <name evidence="7" type="ORF">OA50_03078</name>
</gene>
<dbReference type="GO" id="GO:0046872">
    <property type="term" value="F:metal ion binding"/>
    <property type="evidence" value="ECO:0007669"/>
    <property type="project" value="UniProtKB-KW"/>
</dbReference>